<keyword evidence="5" id="KW-0812">Transmembrane</keyword>
<dbReference type="EMBL" id="PXVD01000004">
    <property type="protein sequence ID" value="MDJ1370392.1"/>
    <property type="molecule type" value="Genomic_DNA"/>
</dbReference>
<dbReference type="PANTHER" id="PTHR30627">
    <property type="entry name" value="PEPTIDOGLYCAN D,D-TRANSPEPTIDASE"/>
    <property type="match status" value="1"/>
</dbReference>
<evidence type="ECO:0000256" key="2">
    <source>
        <dbReference type="ARBA" id="ARBA00007171"/>
    </source>
</evidence>
<sequence length="598" mass="63878">MRGTDLAKRRKANVRAVLPTIALALVVIAFFLRLVTLQVVEASAINSEADGRRGVVQTLWGTRGSIVDTNGEVLASSVDRFDVTFAPVNMSDFPVIDPETGQEVTVTVQDSIKQIAEITGQDPAALQTSVDATVAADPEANFGYLAKMVTLEEYQKVRELQIPWVYFERHPERVYPNGTVGGSITGFLGSDGTPLAGLELQYDQCLAGSNGEETYVRSRDGVAIPGSIVTLTEATHGGTLQTTIDLDTDWMMRQILAENVEAMQAKYGTLTVVDVKTGEILSAAEYPAVDPNDPASVDAEYRGSLTFSGPYEPGSIMKPITAAIAYDQGVVDPKETINVPDTWQGSDANFSDDSPHDDQDMNMNGVMAESSNVGIVLYGQRVDAATRYQYMLDFGFGNQTDVGFIGEEPGLLYSPDDWDSHTSLSVMFGQGFSATAAQMASAYQAIGNGGKQTSLQLIKGCLQENGELTDQPEITSNQVVSPEAADLTLEALEAVATGGHLSEKVAIPGYRVGMKTGTAQVVNPETGLYEDGSYITSMAGIAPIDDPKYVVIVTLANPVKITSSAATADAWQQAMSYMLTSNDVPPSPTPWPSISTTP</sequence>
<proteinExistence type="inferred from homology"/>
<dbReference type="SUPFAM" id="SSF56519">
    <property type="entry name" value="Penicillin binding protein dimerisation domain"/>
    <property type="match status" value="1"/>
</dbReference>
<accession>A0ABT7C6G2</accession>
<dbReference type="Gene3D" id="3.30.450.330">
    <property type="match status" value="1"/>
</dbReference>
<dbReference type="SUPFAM" id="SSF56601">
    <property type="entry name" value="beta-lactamase/transpeptidase-like"/>
    <property type="match status" value="1"/>
</dbReference>
<keyword evidence="3 5" id="KW-0472">Membrane</keyword>
<keyword evidence="9" id="KW-1185">Reference proteome</keyword>
<evidence type="ECO:0000256" key="5">
    <source>
        <dbReference type="SAM" id="Phobius"/>
    </source>
</evidence>
<evidence type="ECO:0000313" key="9">
    <source>
        <dbReference type="Proteomes" id="UP001170379"/>
    </source>
</evidence>
<evidence type="ECO:0000256" key="3">
    <source>
        <dbReference type="ARBA" id="ARBA00023136"/>
    </source>
</evidence>
<reference evidence="8" key="1">
    <citation type="submission" date="2018-03" db="EMBL/GenBank/DDBJ databases">
        <authorList>
            <person name="Nunes O.C."/>
            <person name="Lopes A.R."/>
            <person name="Froufe H."/>
            <person name="Munoz-Merida A."/>
            <person name="Barroso C."/>
            <person name="Egas C."/>
        </authorList>
    </citation>
    <scope>NUCLEOTIDE SEQUENCE</scope>
    <source>
        <strain evidence="8">ON4</strain>
    </source>
</reference>
<dbReference type="Pfam" id="PF03717">
    <property type="entry name" value="PBP_dimer"/>
    <property type="match status" value="1"/>
</dbReference>
<dbReference type="RefSeq" id="WP_084147327.1">
    <property type="nucleotide sequence ID" value="NZ_CP028426.1"/>
</dbReference>
<evidence type="ECO:0000313" key="8">
    <source>
        <dbReference type="EMBL" id="MDJ1370392.1"/>
    </source>
</evidence>
<feature type="domain" description="Penicillin-binding protein dimerisation" evidence="7">
    <location>
        <begin position="61"/>
        <end position="224"/>
    </location>
</feature>
<dbReference type="Gene3D" id="3.40.710.10">
    <property type="entry name" value="DD-peptidase/beta-lactamase superfamily"/>
    <property type="match status" value="1"/>
</dbReference>
<protein>
    <submittedName>
        <fullName evidence="8">Penicillin-binding protein 2</fullName>
    </submittedName>
</protein>
<evidence type="ECO:0000256" key="4">
    <source>
        <dbReference type="SAM" id="MobiDB-lite"/>
    </source>
</evidence>
<dbReference type="InterPro" id="IPR050515">
    <property type="entry name" value="Beta-lactam/transpept"/>
</dbReference>
<evidence type="ECO:0000259" key="7">
    <source>
        <dbReference type="Pfam" id="PF03717"/>
    </source>
</evidence>
<evidence type="ECO:0000259" key="6">
    <source>
        <dbReference type="Pfam" id="PF00905"/>
    </source>
</evidence>
<dbReference type="Gene3D" id="3.90.1310.10">
    <property type="entry name" value="Penicillin-binding protein 2a (Domain 2)"/>
    <property type="match status" value="1"/>
</dbReference>
<dbReference type="InterPro" id="IPR012338">
    <property type="entry name" value="Beta-lactam/transpept-like"/>
</dbReference>
<dbReference type="PANTHER" id="PTHR30627:SF1">
    <property type="entry name" value="PEPTIDOGLYCAN D,D-TRANSPEPTIDASE FTSI"/>
    <property type="match status" value="1"/>
</dbReference>
<comment type="caution">
    <text evidence="8">The sequence shown here is derived from an EMBL/GenBank/DDBJ whole genome shotgun (WGS) entry which is preliminary data.</text>
</comment>
<feature type="compositionally biased region" description="Polar residues" evidence="4">
    <location>
        <begin position="340"/>
        <end position="352"/>
    </location>
</feature>
<feature type="transmembrane region" description="Helical" evidence="5">
    <location>
        <begin position="12"/>
        <end position="32"/>
    </location>
</feature>
<dbReference type="InterPro" id="IPR036138">
    <property type="entry name" value="PBP_dimer_sf"/>
</dbReference>
<evidence type="ECO:0000256" key="1">
    <source>
        <dbReference type="ARBA" id="ARBA00004370"/>
    </source>
</evidence>
<organism evidence="8 9">
    <name type="scientific">Gulosibacter molinativorax</name>
    <dbReference type="NCBI Taxonomy" id="256821"/>
    <lineage>
        <taxon>Bacteria</taxon>
        <taxon>Bacillati</taxon>
        <taxon>Actinomycetota</taxon>
        <taxon>Actinomycetes</taxon>
        <taxon>Micrococcales</taxon>
        <taxon>Microbacteriaceae</taxon>
        <taxon>Gulosibacter</taxon>
    </lineage>
</organism>
<comment type="similarity">
    <text evidence="2">Belongs to the transpeptidase family.</text>
</comment>
<dbReference type="InterPro" id="IPR001460">
    <property type="entry name" value="PCN-bd_Tpept"/>
</dbReference>
<reference evidence="8" key="2">
    <citation type="journal article" date="2022" name="Sci. Rep.">
        <title>In silico prediction of the enzymes involved in the degradation of the herbicide molinate by Gulosibacter molinativorax ON4T.</title>
        <authorList>
            <person name="Lopes A.R."/>
            <person name="Bunin E."/>
            <person name="Viana A.T."/>
            <person name="Froufe H."/>
            <person name="Munoz-Merida A."/>
            <person name="Pinho D."/>
            <person name="Figueiredo J."/>
            <person name="Barroso C."/>
            <person name="Vaz-Moreira I."/>
            <person name="Bellanger X."/>
            <person name="Egas C."/>
            <person name="Nunes O.C."/>
        </authorList>
    </citation>
    <scope>NUCLEOTIDE SEQUENCE</scope>
    <source>
        <strain evidence="8">ON4</strain>
    </source>
</reference>
<name>A0ABT7C6G2_9MICO</name>
<comment type="subcellular location">
    <subcellularLocation>
        <location evidence="1">Membrane</location>
    </subcellularLocation>
</comment>
<keyword evidence="5" id="KW-1133">Transmembrane helix</keyword>
<dbReference type="Proteomes" id="UP001170379">
    <property type="component" value="Unassembled WGS sequence"/>
</dbReference>
<gene>
    <name evidence="8" type="ORF">C7K25_03230</name>
</gene>
<dbReference type="InterPro" id="IPR005311">
    <property type="entry name" value="PBP_dimer"/>
</dbReference>
<feature type="domain" description="Penicillin-binding protein transpeptidase" evidence="6">
    <location>
        <begin position="268"/>
        <end position="566"/>
    </location>
</feature>
<dbReference type="Pfam" id="PF00905">
    <property type="entry name" value="Transpeptidase"/>
    <property type="match status" value="1"/>
</dbReference>
<feature type="region of interest" description="Disordered" evidence="4">
    <location>
        <begin position="340"/>
        <end position="360"/>
    </location>
</feature>